<evidence type="ECO:0000313" key="4">
    <source>
        <dbReference type="EMBL" id="NHN25859.1"/>
    </source>
</evidence>
<dbReference type="EMBL" id="VEVQ02000005">
    <property type="protein sequence ID" value="NHN25859.1"/>
    <property type="molecule type" value="Genomic_DNA"/>
</dbReference>
<dbReference type="RefSeq" id="WP_140962198.1">
    <property type="nucleotide sequence ID" value="NZ_VEVQ02000005.1"/>
</dbReference>
<feature type="chain" id="PRO_5045460581" evidence="2">
    <location>
        <begin position="19"/>
        <end position="399"/>
    </location>
</feature>
<dbReference type="Proteomes" id="UP000817854">
    <property type="component" value="Unassembled WGS sequence"/>
</dbReference>
<reference evidence="4" key="2">
    <citation type="submission" date="2020-02" db="EMBL/GenBank/DDBJ databases">
        <title>Flavobacterium profundi sp. nov., isolated from a deep-sea seamount.</title>
        <authorList>
            <person name="Zhang D.-C."/>
        </authorList>
    </citation>
    <scope>NUCLEOTIDE SEQUENCE</scope>
    <source>
        <strain evidence="4">EC11</strain>
    </source>
</reference>
<dbReference type="Pfam" id="PF18962">
    <property type="entry name" value="Por_Secre_tail"/>
    <property type="match status" value="1"/>
</dbReference>
<organism evidence="4 5">
    <name type="scientific">Flavobacterium jejuense</name>
    <dbReference type="NCBI Taxonomy" id="1544455"/>
    <lineage>
        <taxon>Bacteria</taxon>
        <taxon>Pseudomonadati</taxon>
        <taxon>Bacteroidota</taxon>
        <taxon>Flavobacteriia</taxon>
        <taxon>Flavobacteriales</taxon>
        <taxon>Flavobacteriaceae</taxon>
        <taxon>Flavobacterium</taxon>
    </lineage>
</organism>
<gene>
    <name evidence="4" type="ORF">FIA58_009250</name>
</gene>
<evidence type="ECO:0000259" key="3">
    <source>
        <dbReference type="Pfam" id="PF18962"/>
    </source>
</evidence>
<evidence type="ECO:0000256" key="2">
    <source>
        <dbReference type="SAM" id="SignalP"/>
    </source>
</evidence>
<dbReference type="NCBIfam" id="TIGR04183">
    <property type="entry name" value="Por_Secre_tail"/>
    <property type="match status" value="1"/>
</dbReference>
<protein>
    <submittedName>
        <fullName evidence="4">T9SS type A sorting domain-containing protein</fullName>
    </submittedName>
</protein>
<sequence length="399" mass="43750">MKQILLILFTIFTFSIEAQTTYTYTGIGNWTDQANWSPSYPGTTLSTADEIIITAGSEVTASQYTINGKLFNRGKLTNNSSVRINGEATNEGDIVNRSFFTNNGTVINLGTFQSNSFFENNSIFTNQNIFQSNSFFDNYGTFNNEATLTSSSFGTNSGTINNTGIFNIVYNFYNNDIILNDGSIVINSTLSGNNTSHSNNFNLTNGLSPGETSSLRLGTYVFDADLFFENNAKLYIDINSTQNDLVTVSNVATLNGRLNVTLLDDYNPVIGSEFTILTANTITGTFSTLNFPDLGSDKEFVVIYNTTSVVLKVVDSTTLDAENFISENSNLILYPNPATEIVSIKGITQPEKVVIYSTLGAKVATFTVDQINNSITISHLKKGTYFLTIGNNKQKIIKR</sequence>
<keyword evidence="5" id="KW-1185">Reference proteome</keyword>
<name>A0ABX0IPV4_9FLAO</name>
<dbReference type="InterPro" id="IPR026444">
    <property type="entry name" value="Secre_tail"/>
</dbReference>
<evidence type="ECO:0000313" key="5">
    <source>
        <dbReference type="Proteomes" id="UP000817854"/>
    </source>
</evidence>
<feature type="signal peptide" evidence="2">
    <location>
        <begin position="1"/>
        <end position="18"/>
    </location>
</feature>
<evidence type="ECO:0000256" key="1">
    <source>
        <dbReference type="ARBA" id="ARBA00022729"/>
    </source>
</evidence>
<keyword evidence="1 2" id="KW-0732">Signal</keyword>
<comment type="caution">
    <text evidence="4">The sequence shown here is derived from an EMBL/GenBank/DDBJ whole genome shotgun (WGS) entry which is preliminary data.</text>
</comment>
<proteinExistence type="predicted"/>
<feature type="domain" description="Secretion system C-terminal sorting" evidence="3">
    <location>
        <begin position="333"/>
        <end position="398"/>
    </location>
</feature>
<reference evidence="4" key="1">
    <citation type="submission" date="2019-05" db="EMBL/GenBank/DDBJ databases">
        <authorList>
            <person name="Lianzixin W."/>
        </authorList>
    </citation>
    <scope>NUCLEOTIDE SEQUENCE</scope>
    <source>
        <strain evidence="4">EC11</strain>
    </source>
</reference>
<accession>A0ABX0IPV4</accession>